<protein>
    <recommendedName>
        <fullName evidence="3">Lipoprotein</fullName>
    </recommendedName>
</protein>
<evidence type="ECO:0000313" key="1">
    <source>
        <dbReference type="EMBL" id="BBO74263.1"/>
    </source>
</evidence>
<dbReference type="PROSITE" id="PS51257">
    <property type="entry name" value="PROKAR_LIPOPROTEIN"/>
    <property type="match status" value="1"/>
</dbReference>
<name>A0A5K7Z2E3_9BACT</name>
<keyword evidence="2" id="KW-1185">Reference proteome</keyword>
<accession>A0A5K7Z2E3</accession>
<dbReference type="EMBL" id="AP021875">
    <property type="protein sequence ID" value="BBO74263.1"/>
    <property type="molecule type" value="Genomic_DNA"/>
</dbReference>
<dbReference type="Proteomes" id="UP000427769">
    <property type="component" value="Chromosome"/>
</dbReference>
<reference evidence="1 2" key="1">
    <citation type="submission" date="2019-11" db="EMBL/GenBank/DDBJ databases">
        <title>Comparative genomics of hydrocarbon-degrading Desulfosarcina strains.</title>
        <authorList>
            <person name="Watanabe M."/>
            <person name="Kojima H."/>
            <person name="Fukui M."/>
        </authorList>
    </citation>
    <scope>NUCLEOTIDE SEQUENCE [LARGE SCALE GENOMIC DNA]</scope>
    <source>
        <strain evidence="1 2">PP31</strain>
    </source>
</reference>
<evidence type="ECO:0008006" key="3">
    <source>
        <dbReference type="Google" id="ProtNLM"/>
    </source>
</evidence>
<dbReference type="OrthoDB" id="7354757at2"/>
<proteinExistence type="predicted"/>
<sequence length="131" mass="14430">MRHPLNAPVFTLIVFLPLFFLLILSGCSSSGAGSQDLQTQMTGHWKGDQGDTVVIDLAKDAPSLTVDGHVYSAVIEKVDKMSNTVELKVETESGEAQKWFIHQVWSDNGSTFKLQLRRNGTTKVLNPVEQS</sequence>
<evidence type="ECO:0000313" key="2">
    <source>
        <dbReference type="Proteomes" id="UP000427769"/>
    </source>
</evidence>
<organism evidence="1 2">
    <name type="scientific">Desulfosarcina widdelii</name>
    <dbReference type="NCBI Taxonomy" id="947919"/>
    <lineage>
        <taxon>Bacteria</taxon>
        <taxon>Pseudomonadati</taxon>
        <taxon>Thermodesulfobacteriota</taxon>
        <taxon>Desulfobacteria</taxon>
        <taxon>Desulfobacterales</taxon>
        <taxon>Desulfosarcinaceae</taxon>
        <taxon>Desulfosarcina</taxon>
    </lineage>
</organism>
<gene>
    <name evidence="1" type="ORF">DSCW_16800</name>
</gene>
<dbReference type="KEGG" id="dwd:DSCW_16800"/>
<dbReference type="RefSeq" id="WP_155303305.1">
    <property type="nucleotide sequence ID" value="NZ_AP021875.1"/>
</dbReference>
<dbReference type="AlphaFoldDB" id="A0A5K7Z2E3"/>